<dbReference type="Gene3D" id="3.40.140.10">
    <property type="entry name" value="Cytidine Deaminase, domain 2"/>
    <property type="match status" value="1"/>
</dbReference>
<dbReference type="Pfam" id="PF00899">
    <property type="entry name" value="ThiF"/>
    <property type="match status" value="1"/>
</dbReference>
<evidence type="ECO:0000313" key="9">
    <source>
        <dbReference type="Proteomes" id="UP000636938"/>
    </source>
</evidence>
<feature type="domain" description="THIF-type NAD/FAD binding fold" evidence="6">
    <location>
        <begin position="367"/>
        <end position="464"/>
    </location>
</feature>
<evidence type="ECO:0000256" key="1">
    <source>
        <dbReference type="ARBA" id="ARBA00022670"/>
    </source>
</evidence>
<dbReference type="Pfam" id="PF14457">
    <property type="entry name" value="Prok-E2_A"/>
    <property type="match status" value="1"/>
</dbReference>
<dbReference type="GO" id="GO:0008237">
    <property type="term" value="F:metallopeptidase activity"/>
    <property type="evidence" value="ECO:0007669"/>
    <property type="project" value="UniProtKB-KW"/>
</dbReference>
<dbReference type="EMBL" id="JACSQS010000001">
    <property type="protein sequence ID" value="MBD7952983.1"/>
    <property type="molecule type" value="Genomic_DNA"/>
</dbReference>
<sequence>MMANYINWGEPINAIPEELASSALAALLRACEAHPHFDVVGLRLIQAPVPHVGVVADVGDGTVAPQNSPGIWPRERLCLSFCPGSMVPAEVRALRTDFPDVIHLNGVPDGEPASLCLYESWGFEERQWTAERHLRKVLWWLASTADGTIHAQDQALEQLFYSSGDVVVLPSDWDGEKKERLYLNLADESAERRYWLAGTKATDGAPRWQVAVLDLPPIGHQPIQRSPSTLGALDDQLTALGSDLSPALSEALKSLTRVANQKTACKLQLLLLLRIPRLRDGKIDRWDARAYAVAAPWEDVGIELGVLGRAAPNAKAYAIDLLGGDVAALSEEGRAFKLAPLEVLQTPPMMHARAMSGIEASRADFRGTLAGVGSLGSALANLWARSQWGRWNLIDPDQVAPHNVVRHEANAIDIGLKKVDVIRGKIDAVFARPILAKAVYASASDFDASEVESCLRESALLVDASTTLSVPRDWSEHDLARSASVFFTHSGLASVLMLEDEHRCMRLSALEAQYYRALLHEPWGQKHLHTAAQIRVGAGCRDHSFVLSHELVQLHAAQLSRALRQGVLEPNARIEIRTHDENSGAVSVASIAVRPVRSLEGYSWKVRWDEGLEDQMLAMRSACLPVETGGVLLGIFDHKVRTVTIVDAREAPLDSVAHPDSFIRGRAGVPELVEHASSLTRGMVGYIGEWHSHPPGVRAIPSALDKELLAKLESRLREDGLPAIMAIVAENEVNVFVGGGEVAETGDTAARA</sequence>
<keyword evidence="4" id="KW-0862">Zinc</keyword>
<gene>
    <name evidence="8" type="ORF">H9654_02095</name>
</gene>
<dbReference type="AlphaFoldDB" id="A0A8X8FT56"/>
<dbReference type="Pfam" id="PF14464">
    <property type="entry name" value="Prok-JAB"/>
    <property type="match status" value="1"/>
</dbReference>
<name>A0A8X8FT56_9GAMM</name>
<dbReference type="SUPFAM" id="SSF69572">
    <property type="entry name" value="Activating enzymes of the ubiquitin-like proteins"/>
    <property type="match status" value="1"/>
</dbReference>
<dbReference type="Gene3D" id="3.40.50.720">
    <property type="entry name" value="NAD(P)-binding Rossmann-like Domain"/>
    <property type="match status" value="1"/>
</dbReference>
<evidence type="ECO:0000259" key="6">
    <source>
        <dbReference type="Pfam" id="PF00899"/>
    </source>
</evidence>
<keyword evidence="5" id="KW-0482">Metalloprotease</keyword>
<dbReference type="SUPFAM" id="SSF102712">
    <property type="entry name" value="JAB1/MPN domain"/>
    <property type="match status" value="1"/>
</dbReference>
<evidence type="ECO:0000256" key="4">
    <source>
        <dbReference type="ARBA" id="ARBA00022833"/>
    </source>
</evidence>
<dbReference type="Proteomes" id="UP000636938">
    <property type="component" value="Unassembled WGS sequence"/>
</dbReference>
<keyword evidence="2" id="KW-0479">Metal-binding</keyword>
<comment type="caution">
    <text evidence="8">The sequence shown here is derived from an EMBL/GenBank/DDBJ whole genome shotgun (WGS) entry which is preliminary data.</text>
</comment>
<evidence type="ECO:0000256" key="3">
    <source>
        <dbReference type="ARBA" id="ARBA00022801"/>
    </source>
</evidence>
<feature type="domain" description="JAB" evidence="7">
    <location>
        <begin position="611"/>
        <end position="730"/>
    </location>
</feature>
<protein>
    <submittedName>
        <fullName evidence="8">Mov34/MPN/PAD-1 family protein</fullName>
    </submittedName>
</protein>
<keyword evidence="1" id="KW-0645">Protease</keyword>
<dbReference type="InterPro" id="IPR000594">
    <property type="entry name" value="ThiF_NAD_FAD-bd"/>
</dbReference>
<keyword evidence="9" id="KW-1185">Reference proteome</keyword>
<evidence type="ECO:0000313" key="8">
    <source>
        <dbReference type="EMBL" id="MBD7952983.1"/>
    </source>
</evidence>
<reference evidence="8 9" key="1">
    <citation type="submission" date="2020-08" db="EMBL/GenBank/DDBJ databases">
        <title>A Genomic Blueprint of the Chicken Gut Microbiome.</title>
        <authorList>
            <person name="Gilroy R."/>
            <person name="Ravi A."/>
            <person name="Getino M."/>
            <person name="Pursley I."/>
            <person name="Horton D.L."/>
            <person name="Alikhan N.-F."/>
            <person name="Baker D."/>
            <person name="Gharbi K."/>
            <person name="Hall N."/>
            <person name="Watson M."/>
            <person name="Adriaenssens E.M."/>
            <person name="Foster-Nyarko E."/>
            <person name="Jarju S."/>
            <person name="Secka A."/>
            <person name="Antonio M."/>
            <person name="Oren A."/>
            <person name="Chaudhuri R."/>
            <person name="La Ragione R.M."/>
            <person name="Hildebrand F."/>
            <person name="Pallen M.J."/>
        </authorList>
    </citation>
    <scope>NUCLEOTIDE SEQUENCE [LARGE SCALE GENOMIC DNA]</scope>
    <source>
        <strain evidence="8 9">Sa5BUN4</strain>
    </source>
</reference>
<keyword evidence="3" id="KW-0378">Hydrolase</keyword>
<dbReference type="InterPro" id="IPR035985">
    <property type="entry name" value="Ubiquitin-activating_enz"/>
</dbReference>
<evidence type="ECO:0000259" key="7">
    <source>
        <dbReference type="Pfam" id="PF14464"/>
    </source>
</evidence>
<dbReference type="GO" id="GO:0006508">
    <property type="term" value="P:proteolysis"/>
    <property type="evidence" value="ECO:0007669"/>
    <property type="project" value="UniProtKB-KW"/>
</dbReference>
<proteinExistence type="predicted"/>
<dbReference type="GO" id="GO:0008641">
    <property type="term" value="F:ubiquitin-like modifier activating enzyme activity"/>
    <property type="evidence" value="ECO:0007669"/>
    <property type="project" value="InterPro"/>
</dbReference>
<dbReference type="GO" id="GO:0046872">
    <property type="term" value="F:metal ion binding"/>
    <property type="evidence" value="ECO:0007669"/>
    <property type="project" value="UniProtKB-KW"/>
</dbReference>
<organism evidence="8 9">
    <name type="scientific">Stenotrophomonas lacuserhaii</name>
    <dbReference type="NCBI Taxonomy" id="2760084"/>
    <lineage>
        <taxon>Bacteria</taxon>
        <taxon>Pseudomonadati</taxon>
        <taxon>Pseudomonadota</taxon>
        <taxon>Gammaproteobacteria</taxon>
        <taxon>Lysobacterales</taxon>
        <taxon>Lysobacteraceae</taxon>
        <taxon>Stenotrophomonas</taxon>
    </lineage>
</organism>
<dbReference type="InterPro" id="IPR032865">
    <property type="entry name" value="Prok-E2_A"/>
</dbReference>
<evidence type="ECO:0000256" key="5">
    <source>
        <dbReference type="ARBA" id="ARBA00023049"/>
    </source>
</evidence>
<accession>A0A8X8FT56</accession>
<dbReference type="InterPro" id="IPR028090">
    <property type="entry name" value="JAB_dom_prok"/>
</dbReference>
<dbReference type="RefSeq" id="WP_191768621.1">
    <property type="nucleotide sequence ID" value="NZ_JACSQS010000001.1"/>
</dbReference>
<evidence type="ECO:0000256" key="2">
    <source>
        <dbReference type="ARBA" id="ARBA00022723"/>
    </source>
</evidence>